<dbReference type="InterPro" id="IPR036388">
    <property type="entry name" value="WH-like_DNA-bd_sf"/>
</dbReference>
<keyword evidence="3" id="KW-0238">DNA-binding</keyword>
<dbReference type="Pfam" id="PF12802">
    <property type="entry name" value="MarR_2"/>
    <property type="match status" value="1"/>
</dbReference>
<feature type="domain" description="Csa3 N-terminal" evidence="2">
    <location>
        <begin position="6"/>
        <end position="122"/>
    </location>
</feature>
<dbReference type="InterPro" id="IPR010163">
    <property type="entry name" value="Csa3"/>
</dbReference>
<protein>
    <submittedName>
        <fullName evidence="3">CRISPR locus-related DNA-binding protein</fullName>
    </submittedName>
</protein>
<reference evidence="3" key="1">
    <citation type="journal article" date="2020" name="mSystems">
        <title>Genome- and Community-Level Interaction Insights into Carbon Utilization and Element Cycling Functions of Hydrothermarchaeota in Hydrothermal Sediment.</title>
        <authorList>
            <person name="Zhou Z."/>
            <person name="Liu Y."/>
            <person name="Xu W."/>
            <person name="Pan J."/>
            <person name="Luo Z.H."/>
            <person name="Li M."/>
        </authorList>
    </citation>
    <scope>NUCLEOTIDE SEQUENCE [LARGE SCALE GENOMIC DNA]</scope>
    <source>
        <strain evidence="3">SpSt-116</strain>
    </source>
</reference>
<sequence length="210" mass="23321">MLTRKKVYIFTLGFNSTQIIKLLGEKGLGPRDVIVVVTSPQDHPRTDSALKSIHEFIEKINPRANLTREKLNDTNLLESAIQLSKKILQYRQQGYMVIADISGGAKGLSLSLFIAASVSGADEIYLASEITGERVQLPRIPEPQKLTRRQLQALAILPATLRETAERLGISKPAASRLLKRMRANGIVSLEKDKYYPTAWGSLLKEINGK</sequence>
<name>A0A7C1GC34_9CREN</name>
<feature type="domain" description="HTH marR-type" evidence="1">
    <location>
        <begin position="149"/>
        <end position="193"/>
    </location>
</feature>
<dbReference type="AlphaFoldDB" id="A0A7C1GC34"/>
<evidence type="ECO:0000259" key="1">
    <source>
        <dbReference type="Pfam" id="PF12802"/>
    </source>
</evidence>
<dbReference type="Gene3D" id="1.10.10.10">
    <property type="entry name" value="Winged helix-like DNA-binding domain superfamily/Winged helix DNA-binding domain"/>
    <property type="match status" value="1"/>
</dbReference>
<gene>
    <name evidence="3" type="ORF">ENN26_07025</name>
</gene>
<dbReference type="EMBL" id="DSAY01000124">
    <property type="protein sequence ID" value="HDP15505.1"/>
    <property type="molecule type" value="Genomic_DNA"/>
</dbReference>
<comment type="caution">
    <text evidence="3">The sequence shown here is derived from an EMBL/GenBank/DDBJ whole genome shotgun (WGS) entry which is preliminary data.</text>
</comment>
<dbReference type="NCBIfam" id="TIGR01884">
    <property type="entry name" value="cas_HTH"/>
    <property type="match status" value="1"/>
</dbReference>
<dbReference type="GO" id="GO:0003677">
    <property type="term" value="F:DNA binding"/>
    <property type="evidence" value="ECO:0007669"/>
    <property type="project" value="UniProtKB-KW"/>
</dbReference>
<organism evidence="3">
    <name type="scientific">Thermofilum adornatum</name>
    <dbReference type="NCBI Taxonomy" id="1365176"/>
    <lineage>
        <taxon>Archaea</taxon>
        <taxon>Thermoproteota</taxon>
        <taxon>Thermoprotei</taxon>
        <taxon>Thermofilales</taxon>
        <taxon>Thermofilaceae</taxon>
        <taxon>Thermofilum</taxon>
    </lineage>
</organism>
<dbReference type="Pfam" id="PF22662">
    <property type="entry name" value="Csa3_N"/>
    <property type="match status" value="1"/>
</dbReference>
<dbReference type="GO" id="GO:0003700">
    <property type="term" value="F:DNA-binding transcription factor activity"/>
    <property type="evidence" value="ECO:0007669"/>
    <property type="project" value="InterPro"/>
</dbReference>
<dbReference type="InterPro" id="IPR054588">
    <property type="entry name" value="Csa3_N"/>
</dbReference>
<accession>A0A7C1GC34</accession>
<proteinExistence type="predicted"/>
<dbReference type="SUPFAM" id="SSF46785">
    <property type="entry name" value="Winged helix' DNA-binding domain"/>
    <property type="match status" value="1"/>
</dbReference>
<dbReference type="InterPro" id="IPR036390">
    <property type="entry name" value="WH_DNA-bd_sf"/>
</dbReference>
<dbReference type="Gene3D" id="3.40.50.11700">
    <property type="match status" value="1"/>
</dbReference>
<evidence type="ECO:0000259" key="2">
    <source>
        <dbReference type="Pfam" id="PF22662"/>
    </source>
</evidence>
<dbReference type="InterPro" id="IPR000835">
    <property type="entry name" value="HTH_MarR-typ"/>
</dbReference>
<evidence type="ECO:0000313" key="3">
    <source>
        <dbReference type="EMBL" id="HDP15505.1"/>
    </source>
</evidence>